<comment type="caution">
    <text evidence="2">The sequence shown here is derived from an EMBL/GenBank/DDBJ whole genome shotgun (WGS) entry which is preliminary data.</text>
</comment>
<dbReference type="InterPro" id="IPR036047">
    <property type="entry name" value="F-box-like_dom_sf"/>
</dbReference>
<dbReference type="InterPro" id="IPR050796">
    <property type="entry name" value="SCF_F-box_component"/>
</dbReference>
<proteinExistence type="predicted"/>
<dbReference type="Proteomes" id="UP001159364">
    <property type="component" value="Linkage Group LG04"/>
</dbReference>
<evidence type="ECO:0000313" key="2">
    <source>
        <dbReference type="EMBL" id="KAJ8768956.1"/>
    </source>
</evidence>
<dbReference type="InterPro" id="IPR017451">
    <property type="entry name" value="F-box-assoc_interact_dom"/>
</dbReference>
<organism evidence="2 3">
    <name type="scientific">Erythroxylum novogranatense</name>
    <dbReference type="NCBI Taxonomy" id="1862640"/>
    <lineage>
        <taxon>Eukaryota</taxon>
        <taxon>Viridiplantae</taxon>
        <taxon>Streptophyta</taxon>
        <taxon>Embryophyta</taxon>
        <taxon>Tracheophyta</taxon>
        <taxon>Spermatophyta</taxon>
        <taxon>Magnoliopsida</taxon>
        <taxon>eudicotyledons</taxon>
        <taxon>Gunneridae</taxon>
        <taxon>Pentapetalae</taxon>
        <taxon>rosids</taxon>
        <taxon>fabids</taxon>
        <taxon>Malpighiales</taxon>
        <taxon>Erythroxylaceae</taxon>
        <taxon>Erythroxylum</taxon>
    </lineage>
</organism>
<feature type="domain" description="F-box" evidence="1">
    <location>
        <begin position="11"/>
        <end position="51"/>
    </location>
</feature>
<evidence type="ECO:0000313" key="3">
    <source>
        <dbReference type="Proteomes" id="UP001159364"/>
    </source>
</evidence>
<dbReference type="AlphaFoldDB" id="A0AAV8TPV6"/>
<dbReference type="PANTHER" id="PTHR31672">
    <property type="entry name" value="BNACNNG10540D PROTEIN"/>
    <property type="match status" value="1"/>
</dbReference>
<sequence length="367" mass="42110">MSSLDSRIQYVADEIAEEIMLKLPVKSLVRFMCVSKSYYTLIRSSSFVSKHTRSVINRSKENPSLVTVVHVRDGDDFDVRLLHRKYDEYNDFVVDIEEMCFMPPPTIEYEKKAEDFCHGLLCIHTAGICVLWNPSLMKALEIPLPATRSVGSEFVGLCYDYVSHGYKLVFIEQTCFDARKAKVYELSKKEWRKISSSPAGDMQHHQPALVKGALHWVGVHDVTTRCLVIVFDVSSEVFGDMDLPFHASLSDKFSKVVSLGESLACFYGHWDSKLWDIWVMKQYGVSSSWTKMFRLDLGVLRLSYPTLRLSKKNQLLVLKRNELLVFDTGNEKPVSCHSLGSLNTSLRTFEYMETLALLDYTTQRNYD</sequence>
<dbReference type="Pfam" id="PF00646">
    <property type="entry name" value="F-box"/>
    <property type="match status" value="1"/>
</dbReference>
<dbReference type="PANTHER" id="PTHR31672:SF13">
    <property type="entry name" value="F-BOX PROTEIN CPR30-LIKE"/>
    <property type="match status" value="1"/>
</dbReference>
<dbReference type="EMBL" id="JAIWQS010000004">
    <property type="protein sequence ID" value="KAJ8768956.1"/>
    <property type="molecule type" value="Genomic_DNA"/>
</dbReference>
<accession>A0AAV8TPV6</accession>
<dbReference type="Pfam" id="PF07734">
    <property type="entry name" value="FBA_1"/>
    <property type="match status" value="1"/>
</dbReference>
<dbReference type="InterPro" id="IPR006527">
    <property type="entry name" value="F-box-assoc_dom_typ1"/>
</dbReference>
<reference evidence="2 3" key="1">
    <citation type="submission" date="2021-09" db="EMBL/GenBank/DDBJ databases">
        <title>Genomic insights and catalytic innovation underlie evolution of tropane alkaloids biosynthesis.</title>
        <authorList>
            <person name="Wang Y.-J."/>
            <person name="Tian T."/>
            <person name="Huang J.-P."/>
            <person name="Huang S.-X."/>
        </authorList>
    </citation>
    <scope>NUCLEOTIDE SEQUENCE [LARGE SCALE GENOMIC DNA]</scope>
    <source>
        <strain evidence="2">KIB-2018</strain>
        <tissue evidence="2">Leaf</tissue>
    </source>
</reference>
<evidence type="ECO:0000259" key="1">
    <source>
        <dbReference type="SMART" id="SM00256"/>
    </source>
</evidence>
<name>A0AAV8TPV6_9ROSI</name>
<dbReference type="InterPro" id="IPR001810">
    <property type="entry name" value="F-box_dom"/>
</dbReference>
<protein>
    <recommendedName>
        <fullName evidence="1">F-box domain-containing protein</fullName>
    </recommendedName>
</protein>
<keyword evidence="3" id="KW-1185">Reference proteome</keyword>
<dbReference type="SMART" id="SM00256">
    <property type="entry name" value="FBOX"/>
    <property type="match status" value="1"/>
</dbReference>
<gene>
    <name evidence="2" type="ORF">K2173_023951</name>
</gene>
<dbReference type="SUPFAM" id="SSF81383">
    <property type="entry name" value="F-box domain"/>
    <property type="match status" value="1"/>
</dbReference>
<dbReference type="NCBIfam" id="TIGR01640">
    <property type="entry name" value="F_box_assoc_1"/>
    <property type="match status" value="1"/>
</dbReference>